<dbReference type="OrthoDB" id="660041at2"/>
<gene>
    <name evidence="1" type="ORF">SAMN06265350_11317</name>
</gene>
<dbReference type="Proteomes" id="UP000315971">
    <property type="component" value="Unassembled WGS sequence"/>
</dbReference>
<name>A0A521EBP0_9SPHI</name>
<protein>
    <submittedName>
        <fullName evidence="1">Uncharacterized protein</fullName>
    </submittedName>
</protein>
<sequence>MHSTSNFSEPVGSNIRIRVFKAPNDPDTCVRFVEGHQRLLEIHYGIAKVTSGGAEWTTHENTIVIVAENLEGTKVYGGARVQLADARVPLPIETAIGKYDSSIHTMANKGSAEICGLWNSREVAGLGIGSIFMARVGIAICDQLPVDKVFFLCAPVTVRIGKRIGGEVETALGDNGIFYYPKDDFVATSMIIRDPLTLNKAEPVEHERIMSLRQNPIQQKNESGPKGSLEVDYQLEINLR</sequence>
<proteinExistence type="predicted"/>
<dbReference type="AlphaFoldDB" id="A0A521EBP0"/>
<dbReference type="RefSeq" id="WP_142604659.1">
    <property type="nucleotide sequence ID" value="NZ_FXSZ01000013.1"/>
</dbReference>
<evidence type="ECO:0000313" key="1">
    <source>
        <dbReference type="EMBL" id="SMO81346.1"/>
    </source>
</evidence>
<organism evidence="1 2">
    <name type="scientific">Solitalea koreensis</name>
    <dbReference type="NCBI Taxonomy" id="543615"/>
    <lineage>
        <taxon>Bacteria</taxon>
        <taxon>Pseudomonadati</taxon>
        <taxon>Bacteroidota</taxon>
        <taxon>Sphingobacteriia</taxon>
        <taxon>Sphingobacteriales</taxon>
        <taxon>Sphingobacteriaceae</taxon>
        <taxon>Solitalea</taxon>
    </lineage>
</organism>
<accession>A0A521EBP0</accession>
<dbReference type="EMBL" id="FXSZ01000013">
    <property type="protein sequence ID" value="SMO81346.1"/>
    <property type="molecule type" value="Genomic_DNA"/>
</dbReference>
<keyword evidence="2" id="KW-1185">Reference proteome</keyword>
<reference evidence="1 2" key="1">
    <citation type="submission" date="2017-05" db="EMBL/GenBank/DDBJ databases">
        <authorList>
            <person name="Varghese N."/>
            <person name="Submissions S."/>
        </authorList>
    </citation>
    <scope>NUCLEOTIDE SEQUENCE [LARGE SCALE GENOMIC DNA]</scope>
    <source>
        <strain evidence="1 2">DSM 21342</strain>
    </source>
</reference>
<evidence type="ECO:0000313" key="2">
    <source>
        <dbReference type="Proteomes" id="UP000315971"/>
    </source>
</evidence>